<organism evidence="4 5">
    <name type="scientific">Spinacia oleracea</name>
    <name type="common">Spinach</name>
    <dbReference type="NCBI Taxonomy" id="3562"/>
    <lineage>
        <taxon>Eukaryota</taxon>
        <taxon>Viridiplantae</taxon>
        <taxon>Streptophyta</taxon>
        <taxon>Embryophyta</taxon>
        <taxon>Tracheophyta</taxon>
        <taxon>Spermatophyta</taxon>
        <taxon>Magnoliopsida</taxon>
        <taxon>eudicotyledons</taxon>
        <taxon>Gunneridae</taxon>
        <taxon>Pentapetalae</taxon>
        <taxon>Caryophyllales</taxon>
        <taxon>Chenopodiaceae</taxon>
        <taxon>Chenopodioideae</taxon>
        <taxon>Anserineae</taxon>
        <taxon>Spinacia</taxon>
    </lineage>
</organism>
<keyword evidence="1" id="KW-0862">Zinc</keyword>
<dbReference type="Pfam" id="PF03101">
    <property type="entry name" value="FAR1"/>
    <property type="match status" value="1"/>
</dbReference>
<dbReference type="PANTHER" id="PTHR47718">
    <property type="entry name" value="OS01G0519700 PROTEIN"/>
    <property type="match status" value="1"/>
</dbReference>
<evidence type="ECO:0000256" key="2">
    <source>
        <dbReference type="SAM" id="MobiDB-lite"/>
    </source>
</evidence>
<evidence type="ECO:0000259" key="3">
    <source>
        <dbReference type="PROSITE" id="PS50966"/>
    </source>
</evidence>
<feature type="compositionally biased region" description="Basic and acidic residues" evidence="2">
    <location>
        <begin position="629"/>
        <end position="642"/>
    </location>
</feature>
<evidence type="ECO:0000256" key="1">
    <source>
        <dbReference type="PROSITE-ProRule" id="PRU00325"/>
    </source>
</evidence>
<evidence type="ECO:0000313" key="4">
    <source>
        <dbReference type="Proteomes" id="UP000813463"/>
    </source>
</evidence>
<keyword evidence="1" id="KW-0479">Metal-binding</keyword>
<dbReference type="InterPro" id="IPR007527">
    <property type="entry name" value="Znf_SWIM"/>
</dbReference>
<reference evidence="4" key="1">
    <citation type="journal article" date="2021" name="Nat. Commun.">
        <title>Genomic analyses provide insights into spinach domestication and the genetic basis of agronomic traits.</title>
        <authorList>
            <person name="Cai X."/>
            <person name="Sun X."/>
            <person name="Xu C."/>
            <person name="Sun H."/>
            <person name="Wang X."/>
            <person name="Ge C."/>
            <person name="Zhang Z."/>
            <person name="Wang Q."/>
            <person name="Fei Z."/>
            <person name="Jiao C."/>
            <person name="Wang Q."/>
        </authorList>
    </citation>
    <scope>NUCLEOTIDE SEQUENCE [LARGE SCALE GENOMIC DNA]</scope>
    <source>
        <strain evidence="4">cv. Varoflay</strain>
    </source>
</reference>
<gene>
    <name evidence="5" type="primary">LOC110800857</name>
</gene>
<dbReference type="Proteomes" id="UP000813463">
    <property type="component" value="Chromosome 3"/>
</dbReference>
<reference evidence="5" key="2">
    <citation type="submission" date="2025-08" db="UniProtKB">
        <authorList>
            <consortium name="RefSeq"/>
        </authorList>
    </citation>
    <scope>IDENTIFICATION</scope>
    <source>
        <tissue evidence="5">Leaf</tissue>
    </source>
</reference>
<dbReference type="RefSeq" id="XP_056695564.1">
    <property type="nucleotide sequence ID" value="XM_056839586.1"/>
</dbReference>
<keyword evidence="1" id="KW-0863">Zinc-finger</keyword>
<feature type="region of interest" description="Disordered" evidence="2">
    <location>
        <begin position="1"/>
        <end position="22"/>
    </location>
</feature>
<feature type="compositionally biased region" description="Polar residues" evidence="2">
    <location>
        <begin position="644"/>
        <end position="657"/>
    </location>
</feature>
<evidence type="ECO:0000313" key="5">
    <source>
        <dbReference type="RefSeq" id="XP_056695564.1"/>
    </source>
</evidence>
<dbReference type="InterPro" id="IPR018289">
    <property type="entry name" value="MULE_transposase_dom"/>
</dbReference>
<sequence>MAVDKNSNPHNEPIDDVKSVAPSNDEYDDNFGGVDLENLPENFIAPEVWEQIGKALDDFNFDDMKKLSFASMKMCVTFYYMYAKAKGFGARNKAAVRSKLDGKFTSKNLMCNREGARQLKYLENPNRKRPSRPETRCGCQAVIKFKWNPSDDSWFVRDFVGVHDHDPVSPSEVRFIRSHRSLSDADKLRIKALINSGVSPAVTMRNLVQQACGPHKLPFLKKDLQSIIFVVSLVSHEKEETFKWILEQLTEAGDNVAPHTVLTDGDKAMPNAISVVFPKAVHRLCLWHLMRNIKAHSSKTFCSGFMKCVDRCRTPTEFEQAWKELITTYGYEKEVWAQELYNDKGKWAECFMHGHFFVGMRSTQRCESMNSSLKTVFNKKIMLYKFVELYDQVLKDIRFTESGLDYQTKHTTPIIKGVLSGVKTHVVTVYTRNSYDMLYKEMNYESSHLVVKFRQDKTHLDGVTNIYWLSNTKFRKAHYVLIHIAKLHKMYCCCMKLEPVGIPCRHMFAVMKYARMNEIPRGCILRRWMKYAKTCLYYGHTLDEFKEQTDTAMVGRFAYLNGLGIQICRLAATSYKGSLWLKNVFSKVLISLETHDEKAEVIPKKETLVGIGDPKVLQAGRGLKKKATKPQEKSNSPEKPKSIDLNQSPPTTPAATSNIGLCDPSILLGDLMPGTYTSGEASEAVDSYEVSQYKTEPKVFDWGPRQQG</sequence>
<keyword evidence="4" id="KW-1185">Reference proteome</keyword>
<proteinExistence type="predicted"/>
<accession>A0ABM3RIX0</accession>
<protein>
    <submittedName>
        <fullName evidence="5">Protein FAR1-RELATED SEQUENCE 5-like</fullName>
    </submittedName>
</protein>
<dbReference type="PANTHER" id="PTHR47718:SF15">
    <property type="entry name" value="PROTEIN FAR1-RELATED SEQUENCE 5-LIKE"/>
    <property type="match status" value="1"/>
</dbReference>
<feature type="compositionally biased region" description="Polar residues" evidence="2">
    <location>
        <begin position="1"/>
        <end position="10"/>
    </location>
</feature>
<feature type="region of interest" description="Disordered" evidence="2">
    <location>
        <begin position="620"/>
        <end position="657"/>
    </location>
</feature>
<dbReference type="Pfam" id="PF10551">
    <property type="entry name" value="MULE"/>
    <property type="match status" value="1"/>
</dbReference>
<dbReference type="PROSITE" id="PS50966">
    <property type="entry name" value="ZF_SWIM"/>
    <property type="match status" value="1"/>
</dbReference>
<name>A0ABM3RIX0_SPIOL</name>
<dbReference type="GeneID" id="110800857"/>
<feature type="domain" description="SWIM-type" evidence="3">
    <location>
        <begin position="478"/>
        <end position="515"/>
    </location>
</feature>
<dbReference type="InterPro" id="IPR004330">
    <property type="entry name" value="FAR1_DNA_bnd_dom"/>
</dbReference>